<comment type="subcellular location">
    <subcellularLocation>
        <location evidence="2">Cell membrane</location>
        <topology evidence="2">Lipid-anchor</topology>
    </subcellularLocation>
</comment>
<keyword evidence="2" id="KW-0812">Transmembrane</keyword>
<accession>A0A379MUY3</accession>
<keyword evidence="4" id="KW-1185">Reference proteome</keyword>
<dbReference type="EMBL" id="UGVL01000001">
    <property type="protein sequence ID" value="SUE34442.1"/>
    <property type="molecule type" value="Genomic_DNA"/>
</dbReference>
<dbReference type="SUPFAM" id="SSF56954">
    <property type="entry name" value="Outer membrane efflux proteins (OEP)"/>
    <property type="match status" value="1"/>
</dbReference>
<evidence type="ECO:0000256" key="2">
    <source>
        <dbReference type="RuleBase" id="RU362097"/>
    </source>
</evidence>
<evidence type="ECO:0000313" key="4">
    <source>
        <dbReference type="Proteomes" id="UP000255233"/>
    </source>
</evidence>
<name>A0A379MUY3_9BACT</name>
<keyword evidence="2" id="KW-0564">Palmitate</keyword>
<proteinExistence type="inferred from homology"/>
<evidence type="ECO:0000256" key="1">
    <source>
        <dbReference type="ARBA" id="ARBA00007613"/>
    </source>
</evidence>
<dbReference type="GO" id="GO:0005886">
    <property type="term" value="C:plasma membrane"/>
    <property type="evidence" value="ECO:0007669"/>
    <property type="project" value="UniProtKB-SubCell"/>
</dbReference>
<dbReference type="InterPro" id="IPR010131">
    <property type="entry name" value="MdtP/NodT-like"/>
</dbReference>
<keyword evidence="2" id="KW-0449">Lipoprotein</keyword>
<evidence type="ECO:0000313" key="3">
    <source>
        <dbReference type="EMBL" id="SUE34442.1"/>
    </source>
</evidence>
<dbReference type="NCBIfam" id="TIGR01845">
    <property type="entry name" value="outer_NodT"/>
    <property type="match status" value="1"/>
</dbReference>
<dbReference type="Gene3D" id="2.20.200.10">
    <property type="entry name" value="Outer membrane efflux proteins (OEP)"/>
    <property type="match status" value="1"/>
</dbReference>
<keyword evidence="2" id="KW-0472">Membrane</keyword>
<dbReference type="GO" id="GO:0015562">
    <property type="term" value="F:efflux transmembrane transporter activity"/>
    <property type="evidence" value="ECO:0007669"/>
    <property type="project" value="InterPro"/>
</dbReference>
<dbReference type="Gene3D" id="1.20.1600.10">
    <property type="entry name" value="Outer membrane efflux proteins (OEP)"/>
    <property type="match status" value="1"/>
</dbReference>
<dbReference type="PANTHER" id="PTHR30203">
    <property type="entry name" value="OUTER MEMBRANE CATION EFFLUX PROTEIN"/>
    <property type="match status" value="1"/>
</dbReference>
<reference evidence="3 4" key="1">
    <citation type="submission" date="2018-06" db="EMBL/GenBank/DDBJ databases">
        <authorList>
            <consortium name="Pathogen Informatics"/>
            <person name="Doyle S."/>
        </authorList>
    </citation>
    <scope>NUCLEOTIDE SEQUENCE [LARGE SCALE GENOMIC DNA]</scope>
    <source>
        <strain evidence="3 4">NCTC11190</strain>
    </source>
</reference>
<keyword evidence="2" id="KW-1134">Transmembrane beta strand</keyword>
<sequence>MAAVLWFTGCAVGPTFKSPEVALPSAYLYDSVASRGDTVVNLAWWENFGDPMLTGLIEQALDSNRNLAVAASRIEQARLQLKSARAEFGPAVGLGIRGEGTYTDRTGIVQQYAVEPNITWEIDLFGKLRRTAESARARMLATEQNYRSVMLSLAAEVATSYFDLLQYDMSLRIARETYGLRRASQDIIDSLVYYGMSSAVDLEQARSLTATAAAAIPQYERAKAQTEMALCALLGQNPHPFEVDGTRLFTSVLLPAEVPAGLPASLLDRRPDIRQAYYEVASATAEVGVAVANRYPSLTLTGEGGLLSSTLKGLFRGNPFGWSASLSVAEPLFAWGKNKRAEEIAREENRQAVLNYEQTVITALGEVESALAGVATYRAQAERYRELLRATRATQVLTQELYRNGSNTYLDVLDAERELFSTQIGFSEVLSAQLAEYVSLYKALGGGW</sequence>
<organism evidence="3 4">
    <name type="scientific">Rikenella microfusus</name>
    <dbReference type="NCBI Taxonomy" id="28139"/>
    <lineage>
        <taxon>Bacteria</taxon>
        <taxon>Pseudomonadati</taxon>
        <taxon>Bacteroidota</taxon>
        <taxon>Bacteroidia</taxon>
        <taxon>Bacteroidales</taxon>
        <taxon>Rikenellaceae</taxon>
        <taxon>Rikenella</taxon>
    </lineage>
</organism>
<gene>
    <name evidence="3" type="primary">oprM</name>
    <name evidence="3" type="ORF">NCTC11190_01666</name>
</gene>
<dbReference type="STRING" id="880526.GCA_000427365_02153"/>
<dbReference type="AlphaFoldDB" id="A0A379MUY3"/>
<protein>
    <submittedName>
        <fullName evidence="3">Outer membrane protein oprM</fullName>
    </submittedName>
</protein>
<comment type="similarity">
    <text evidence="1 2">Belongs to the outer membrane factor (OMF) (TC 1.B.17) family.</text>
</comment>
<dbReference type="Pfam" id="PF02321">
    <property type="entry name" value="OEP"/>
    <property type="match status" value="2"/>
</dbReference>
<dbReference type="Proteomes" id="UP000255233">
    <property type="component" value="Unassembled WGS sequence"/>
</dbReference>
<dbReference type="PANTHER" id="PTHR30203:SF33">
    <property type="entry name" value="BLR4455 PROTEIN"/>
    <property type="match status" value="1"/>
</dbReference>
<dbReference type="InterPro" id="IPR003423">
    <property type="entry name" value="OMP_efflux"/>
</dbReference>